<evidence type="ECO:0000313" key="3">
    <source>
        <dbReference type="Proteomes" id="UP000796880"/>
    </source>
</evidence>
<dbReference type="AlphaFoldDB" id="A0A8K0GUE7"/>
<evidence type="ECO:0000256" key="1">
    <source>
        <dbReference type="SAM" id="MobiDB-lite"/>
    </source>
</evidence>
<evidence type="ECO:0000313" key="2">
    <source>
        <dbReference type="EMBL" id="KAF3438714.1"/>
    </source>
</evidence>
<keyword evidence="3" id="KW-1185">Reference proteome</keyword>
<feature type="compositionally biased region" description="Polar residues" evidence="1">
    <location>
        <begin position="47"/>
        <end position="71"/>
    </location>
</feature>
<name>A0A8K0GUE7_9ROSA</name>
<feature type="compositionally biased region" description="Basic and acidic residues" evidence="1">
    <location>
        <begin position="121"/>
        <end position="132"/>
    </location>
</feature>
<organism evidence="2 3">
    <name type="scientific">Rhamnella rubrinervis</name>
    <dbReference type="NCBI Taxonomy" id="2594499"/>
    <lineage>
        <taxon>Eukaryota</taxon>
        <taxon>Viridiplantae</taxon>
        <taxon>Streptophyta</taxon>
        <taxon>Embryophyta</taxon>
        <taxon>Tracheophyta</taxon>
        <taxon>Spermatophyta</taxon>
        <taxon>Magnoliopsida</taxon>
        <taxon>eudicotyledons</taxon>
        <taxon>Gunneridae</taxon>
        <taxon>Pentapetalae</taxon>
        <taxon>rosids</taxon>
        <taxon>fabids</taxon>
        <taxon>Rosales</taxon>
        <taxon>Rhamnaceae</taxon>
        <taxon>rhamnoid group</taxon>
        <taxon>Rhamneae</taxon>
        <taxon>Rhamnella</taxon>
    </lineage>
</organism>
<dbReference type="EMBL" id="VOIH02000009">
    <property type="protein sequence ID" value="KAF3438714.1"/>
    <property type="molecule type" value="Genomic_DNA"/>
</dbReference>
<dbReference type="Proteomes" id="UP000796880">
    <property type="component" value="Unassembled WGS sequence"/>
</dbReference>
<protein>
    <submittedName>
        <fullName evidence="2">Uncharacterized protein</fullName>
    </submittedName>
</protein>
<feature type="region of interest" description="Disordered" evidence="1">
    <location>
        <begin position="47"/>
        <end position="75"/>
    </location>
</feature>
<gene>
    <name evidence="2" type="ORF">FNV43_RR21478</name>
</gene>
<sequence length="184" mass="20108">MASLHPIYPVIRAYALANPVLPCFWAMRKDLALDPCLTTNSLPSSSIDLPKNVSVQDQVRSPPNHSSTQSRAAMAEKWDPTTRTLLHGTVPNILPSLDSPSSLGAMDASPNADTVSRKSRKLDSPARKRELRYNPYKGTGSFGKRSVVTDDNTLTDVVVTENYSTTMKGVAAAHKNHPRMSFIC</sequence>
<reference evidence="2" key="1">
    <citation type="submission" date="2020-03" db="EMBL/GenBank/DDBJ databases">
        <title>A high-quality chromosome-level genome assembly of a woody plant with both climbing and erect habits, Rhamnella rubrinervis.</title>
        <authorList>
            <person name="Lu Z."/>
            <person name="Yang Y."/>
            <person name="Zhu X."/>
            <person name="Sun Y."/>
        </authorList>
    </citation>
    <scope>NUCLEOTIDE SEQUENCE</scope>
    <source>
        <strain evidence="2">BYM</strain>
        <tissue evidence="2">Leaf</tissue>
    </source>
</reference>
<feature type="region of interest" description="Disordered" evidence="1">
    <location>
        <begin position="97"/>
        <end position="147"/>
    </location>
</feature>
<proteinExistence type="predicted"/>
<comment type="caution">
    <text evidence="2">The sequence shown here is derived from an EMBL/GenBank/DDBJ whole genome shotgun (WGS) entry which is preliminary data.</text>
</comment>
<accession>A0A8K0GUE7</accession>